<dbReference type="STRING" id="4615.A0A199V8B4"/>
<comment type="pathway">
    <text evidence="1 4">Protein modification; protein ubiquitination.</text>
</comment>
<comment type="function">
    <text evidence="4">Involved in ubiquitination and subsequent proteasomal degradation of target proteins. Together with CUL1, RBX1 and a F-box protein, it forms a SCF E3 ubiquitin ligase complex. The functional specificity of this complex depends on the type of F-box protein. In the SCF complex, it serves as an adapter that links the F-box protein to CUL1.</text>
</comment>
<dbReference type="GO" id="GO:0009867">
    <property type="term" value="P:jasmonic acid mediated signaling pathway"/>
    <property type="evidence" value="ECO:0007669"/>
    <property type="project" value="UniProtKB-ARBA"/>
</dbReference>
<dbReference type="UniPathway" id="UPA00143"/>
<dbReference type="SUPFAM" id="SSF81382">
    <property type="entry name" value="Skp1 dimerisation domain-like"/>
    <property type="match status" value="1"/>
</dbReference>
<keyword evidence="3 4" id="KW-0833">Ubl conjugation pathway</keyword>
<evidence type="ECO:0000256" key="1">
    <source>
        <dbReference type="ARBA" id="ARBA00004906"/>
    </source>
</evidence>
<organism evidence="7 8">
    <name type="scientific">Ananas comosus</name>
    <name type="common">Pineapple</name>
    <name type="synonym">Ananas ananas</name>
    <dbReference type="NCBI Taxonomy" id="4615"/>
    <lineage>
        <taxon>Eukaryota</taxon>
        <taxon>Viridiplantae</taxon>
        <taxon>Streptophyta</taxon>
        <taxon>Embryophyta</taxon>
        <taxon>Tracheophyta</taxon>
        <taxon>Spermatophyta</taxon>
        <taxon>Magnoliopsida</taxon>
        <taxon>Liliopsida</taxon>
        <taxon>Poales</taxon>
        <taxon>Bromeliaceae</taxon>
        <taxon>Bromelioideae</taxon>
        <taxon>Ananas</taxon>
    </lineage>
</organism>
<protein>
    <recommendedName>
        <fullName evidence="4">SKP1-like protein</fullName>
    </recommendedName>
</protein>
<evidence type="ECO:0000259" key="6">
    <source>
        <dbReference type="Pfam" id="PF03931"/>
    </source>
</evidence>
<dbReference type="Proteomes" id="UP000092600">
    <property type="component" value="Unassembled WGS sequence"/>
</dbReference>
<dbReference type="SUPFAM" id="SSF54695">
    <property type="entry name" value="POZ domain"/>
    <property type="match status" value="1"/>
</dbReference>
<evidence type="ECO:0000256" key="3">
    <source>
        <dbReference type="ARBA" id="ARBA00022786"/>
    </source>
</evidence>
<comment type="caution">
    <text evidence="7">The sequence shown here is derived from an EMBL/GenBank/DDBJ whole genome shotgun (WGS) entry which is preliminary data.</text>
</comment>
<reference evidence="7 8" key="1">
    <citation type="journal article" date="2016" name="DNA Res.">
        <title>The draft genome of MD-2 pineapple using hybrid error correction of long reads.</title>
        <authorList>
            <person name="Redwan R.M."/>
            <person name="Saidin A."/>
            <person name="Kumar S.V."/>
        </authorList>
    </citation>
    <scope>NUCLEOTIDE SEQUENCE [LARGE SCALE GENOMIC DNA]</scope>
    <source>
        <strain evidence="8">cv. MD2</strain>
        <tissue evidence="7">Leaf</tissue>
    </source>
</reference>
<feature type="domain" description="SKP1 component dimerisation" evidence="5">
    <location>
        <begin position="131"/>
        <end position="178"/>
    </location>
</feature>
<name>A0A199V8B4_ANACO</name>
<dbReference type="InterPro" id="IPR016073">
    <property type="entry name" value="Skp1_comp_POZ"/>
</dbReference>
<dbReference type="InterPro" id="IPR016072">
    <property type="entry name" value="Skp1_comp_dimer"/>
</dbReference>
<dbReference type="Pfam" id="PF03931">
    <property type="entry name" value="Skp1_POZ"/>
    <property type="match status" value="1"/>
</dbReference>
<feature type="domain" description="SKP1 component POZ" evidence="6">
    <location>
        <begin position="12"/>
        <end position="70"/>
    </location>
</feature>
<evidence type="ECO:0000259" key="5">
    <source>
        <dbReference type="Pfam" id="PF01466"/>
    </source>
</evidence>
<dbReference type="AlphaFoldDB" id="A0A199V8B4"/>
<evidence type="ECO:0000313" key="7">
    <source>
        <dbReference type="EMBL" id="OAY73121.1"/>
    </source>
</evidence>
<dbReference type="Gene3D" id="3.30.710.10">
    <property type="entry name" value="Potassium Channel Kv1.1, Chain A"/>
    <property type="match status" value="1"/>
</dbReference>
<gene>
    <name evidence="7" type="ORF">ACMD2_22193</name>
</gene>
<dbReference type="InterPro" id="IPR036296">
    <property type="entry name" value="SKP1-like_dim_sf"/>
</dbReference>
<dbReference type="EMBL" id="LSRQ01002835">
    <property type="protein sequence ID" value="OAY73121.1"/>
    <property type="molecule type" value="Genomic_DNA"/>
</dbReference>
<comment type="subunit">
    <text evidence="4">Part of a SCF (SKP1-cullin-F-box) protein ligase complex.</text>
</comment>
<dbReference type="PIRSF" id="PIRSF028729">
    <property type="entry name" value="E3_ubiquit_lig_SCF_Skp"/>
    <property type="match status" value="1"/>
</dbReference>
<dbReference type="PANTHER" id="PTHR11165">
    <property type="entry name" value="SKP1"/>
    <property type="match status" value="1"/>
</dbReference>
<proteinExistence type="inferred from homology"/>
<evidence type="ECO:0000256" key="4">
    <source>
        <dbReference type="PIRNR" id="PIRNR028729"/>
    </source>
</evidence>
<evidence type="ECO:0000313" key="8">
    <source>
        <dbReference type="Proteomes" id="UP000092600"/>
    </source>
</evidence>
<dbReference type="GO" id="GO:0006511">
    <property type="term" value="P:ubiquitin-dependent protein catabolic process"/>
    <property type="evidence" value="ECO:0007669"/>
    <property type="project" value="InterPro"/>
</dbReference>
<dbReference type="InterPro" id="IPR011333">
    <property type="entry name" value="SKP1/BTB/POZ_sf"/>
</dbReference>
<comment type="similarity">
    <text evidence="2 4">Belongs to the SKP1 family.</text>
</comment>
<dbReference type="GO" id="GO:0016567">
    <property type="term" value="P:protein ubiquitination"/>
    <property type="evidence" value="ECO:0007669"/>
    <property type="project" value="UniProtKB-UniRule"/>
</dbReference>
<dbReference type="InterPro" id="IPR001232">
    <property type="entry name" value="SKP1-like"/>
</dbReference>
<accession>A0A199V8B4</accession>
<evidence type="ECO:0000256" key="2">
    <source>
        <dbReference type="ARBA" id="ARBA00009993"/>
    </source>
</evidence>
<dbReference type="InterPro" id="IPR016897">
    <property type="entry name" value="SKP1"/>
</dbReference>
<dbReference type="Pfam" id="PF01466">
    <property type="entry name" value="Skp1"/>
    <property type="match status" value="1"/>
</dbReference>
<sequence length="183" mass="20282">MRSEQQETQKRMVKIRSYDGVVVEVPEAVAIQSVVIKHVVEDVGVEDPIPTPNVVGDVLSKVFEYCTKHAEFDATTVAAAAVKSGPNDEPAAAAAAAAAMEKMENWDRQFINLPLDTLHDVLNAADYLEIQGLLDLCLDKVASAITQKTAEEIRRDFNIQNDFTPEEEEAVRREHSWAHHDAD</sequence>
<dbReference type="SMART" id="SM00512">
    <property type="entry name" value="Skp1"/>
    <property type="match status" value="1"/>
</dbReference>